<dbReference type="RefSeq" id="WP_127934043.1">
    <property type="nucleotide sequence ID" value="NZ_SAUN01000001.1"/>
</dbReference>
<protein>
    <submittedName>
        <fullName evidence="1">Uncharacterized protein</fullName>
    </submittedName>
</protein>
<accession>A0A438M848</accession>
<dbReference type="EMBL" id="SAUN01000001">
    <property type="protein sequence ID" value="RVX41866.1"/>
    <property type="molecule type" value="Genomic_DNA"/>
</dbReference>
<evidence type="ECO:0000313" key="2">
    <source>
        <dbReference type="Proteomes" id="UP000284824"/>
    </source>
</evidence>
<dbReference type="OrthoDB" id="1099523at2"/>
<dbReference type="AlphaFoldDB" id="A0A438M848"/>
<gene>
    <name evidence="1" type="ORF">EDD27_4448</name>
</gene>
<dbReference type="Proteomes" id="UP000284824">
    <property type="component" value="Unassembled WGS sequence"/>
</dbReference>
<comment type="caution">
    <text evidence="1">The sequence shown here is derived from an EMBL/GenBank/DDBJ whole genome shotgun (WGS) entry which is preliminary data.</text>
</comment>
<proteinExistence type="predicted"/>
<sequence>MVQLVGTLWLSIDWRIQSALAGAQAYPTPIGVCGGGKMYVIDKHRLKFGGHGKTYATIYLLYDGSRNCVVTWKSREFAGSTRLRVEAYLQVEGSPTRAARDRHPYLYAGPVIANAAKKCIKWGGRITLQPRPGHPVLGQRWLPKNPGHCGA</sequence>
<keyword evidence="2" id="KW-1185">Reference proteome</keyword>
<organism evidence="1 2">
    <name type="scientific">Nonomuraea polychroma</name>
    <dbReference type="NCBI Taxonomy" id="46176"/>
    <lineage>
        <taxon>Bacteria</taxon>
        <taxon>Bacillati</taxon>
        <taxon>Actinomycetota</taxon>
        <taxon>Actinomycetes</taxon>
        <taxon>Streptosporangiales</taxon>
        <taxon>Streptosporangiaceae</taxon>
        <taxon>Nonomuraea</taxon>
    </lineage>
</organism>
<reference evidence="1 2" key="1">
    <citation type="submission" date="2019-01" db="EMBL/GenBank/DDBJ databases">
        <title>Sequencing the genomes of 1000 actinobacteria strains.</title>
        <authorList>
            <person name="Klenk H.-P."/>
        </authorList>
    </citation>
    <scope>NUCLEOTIDE SEQUENCE [LARGE SCALE GENOMIC DNA]</scope>
    <source>
        <strain evidence="1 2">DSM 43925</strain>
    </source>
</reference>
<evidence type="ECO:0000313" key="1">
    <source>
        <dbReference type="EMBL" id="RVX41866.1"/>
    </source>
</evidence>
<name>A0A438M848_9ACTN</name>